<comment type="similarity">
    <text evidence="1">Belongs to the cytochrome P450 family.</text>
</comment>
<evidence type="ECO:0000256" key="2">
    <source>
        <dbReference type="ARBA" id="ARBA00022723"/>
    </source>
</evidence>
<gene>
    <name evidence="6" type="ORF">ACA1_202250</name>
</gene>
<dbReference type="VEuPathDB" id="AmoebaDB:ACA1_202250"/>
<dbReference type="OrthoDB" id="1055148at2759"/>
<comment type="cofactor">
    <cofactor evidence="5">
        <name>heme</name>
        <dbReference type="ChEBI" id="CHEBI:30413"/>
    </cofactor>
</comment>
<dbReference type="STRING" id="1257118.L8GUG5"/>
<keyword evidence="5" id="KW-0349">Heme</keyword>
<evidence type="ECO:0000256" key="4">
    <source>
        <dbReference type="ARBA" id="ARBA00023004"/>
    </source>
</evidence>
<dbReference type="InterPro" id="IPR001128">
    <property type="entry name" value="Cyt_P450"/>
</dbReference>
<proteinExistence type="inferred from homology"/>
<dbReference type="GO" id="GO:0004497">
    <property type="term" value="F:monooxygenase activity"/>
    <property type="evidence" value="ECO:0007669"/>
    <property type="project" value="InterPro"/>
</dbReference>
<dbReference type="SUPFAM" id="SSF48264">
    <property type="entry name" value="Cytochrome P450"/>
    <property type="match status" value="1"/>
</dbReference>
<evidence type="ECO:0000313" key="7">
    <source>
        <dbReference type="Proteomes" id="UP000011083"/>
    </source>
</evidence>
<dbReference type="OMA" id="EMIPGPT"/>
<keyword evidence="2 5" id="KW-0479">Metal-binding</keyword>
<protein>
    <submittedName>
        <fullName evidence="6">Cytochrome p450 superfamily protein</fullName>
    </submittedName>
</protein>
<evidence type="ECO:0000256" key="3">
    <source>
        <dbReference type="ARBA" id="ARBA00023002"/>
    </source>
</evidence>
<evidence type="ECO:0000313" key="6">
    <source>
        <dbReference type="EMBL" id="ELR16263.1"/>
    </source>
</evidence>
<dbReference type="PRINTS" id="PR00463">
    <property type="entry name" value="EP450I"/>
</dbReference>
<dbReference type="SMR" id="L8GUG5"/>
<sequence>MLLSESEKERAFMKLDIPGPYQLPILCNLIDTFRHKHRLQDYMLEQASKSPKGTFHFVLPFGGDTDVMVTDPPSVEYILKTNFENFTKGPHFKDKLQTLLGDGIFNTDGQPWKEQRCSNLMIAFGFNVDSMHKDCSFSQAFDAAQECAVDRFLWPFWKFTPSPMGSYVKILNDFAANLIKERRQDPDVRDRNDLLSRYMCMDGVDHSDAHLRDIVMNFMIAGRDTTAQTLSWLFYNLSRNPDKEAELLKEIDSFDDGLPDYDELRHMKYIMGAINETLRLCPPVPVDPKYVVKDDVLPNGYKVPAGVNVAWSMYCMGRMEKYWDRPLEFLPERWLDPEKNKERHPFLFIPFQAGPRTCLGQNMAYLEAKVMTFMILKSYRLELHDPENQKVTYRPSLTLPIKGGLRMLASRRR</sequence>
<dbReference type="Proteomes" id="UP000011083">
    <property type="component" value="Unassembled WGS sequence"/>
</dbReference>
<dbReference type="Gene3D" id="1.10.630.10">
    <property type="entry name" value="Cytochrome P450"/>
    <property type="match status" value="2"/>
</dbReference>
<dbReference type="GO" id="GO:0016705">
    <property type="term" value="F:oxidoreductase activity, acting on paired donors, with incorporation or reduction of molecular oxygen"/>
    <property type="evidence" value="ECO:0007669"/>
    <property type="project" value="InterPro"/>
</dbReference>
<keyword evidence="3" id="KW-0560">Oxidoreductase</keyword>
<evidence type="ECO:0000256" key="1">
    <source>
        <dbReference type="ARBA" id="ARBA00010617"/>
    </source>
</evidence>
<dbReference type="RefSeq" id="XP_004338276.1">
    <property type="nucleotide sequence ID" value="XM_004338228.1"/>
</dbReference>
<dbReference type="Pfam" id="PF00067">
    <property type="entry name" value="p450"/>
    <property type="match status" value="1"/>
</dbReference>
<name>L8GUG5_ACACF</name>
<dbReference type="InterPro" id="IPR036396">
    <property type="entry name" value="Cyt_P450_sf"/>
</dbReference>
<feature type="binding site" description="axial binding residue" evidence="5">
    <location>
        <position position="358"/>
    </location>
    <ligand>
        <name>heme</name>
        <dbReference type="ChEBI" id="CHEBI:30413"/>
    </ligand>
    <ligandPart>
        <name>Fe</name>
        <dbReference type="ChEBI" id="CHEBI:18248"/>
    </ligandPart>
</feature>
<organism evidence="6 7">
    <name type="scientific">Acanthamoeba castellanii (strain ATCC 30010 / Neff)</name>
    <dbReference type="NCBI Taxonomy" id="1257118"/>
    <lineage>
        <taxon>Eukaryota</taxon>
        <taxon>Amoebozoa</taxon>
        <taxon>Discosea</taxon>
        <taxon>Longamoebia</taxon>
        <taxon>Centramoebida</taxon>
        <taxon>Acanthamoebidae</taxon>
        <taxon>Acanthamoeba</taxon>
    </lineage>
</organism>
<reference evidence="6 7" key="1">
    <citation type="journal article" date="2013" name="Genome Biol.">
        <title>Genome of Acanthamoeba castellanii highlights extensive lateral gene transfer and early evolution of tyrosine kinase signaling.</title>
        <authorList>
            <person name="Clarke M."/>
            <person name="Lohan A.J."/>
            <person name="Liu B."/>
            <person name="Lagkouvardos I."/>
            <person name="Roy S."/>
            <person name="Zafar N."/>
            <person name="Bertelli C."/>
            <person name="Schilde C."/>
            <person name="Kianianmomeni A."/>
            <person name="Burglin T.R."/>
            <person name="Frech C."/>
            <person name="Turcotte B."/>
            <person name="Kopec K.O."/>
            <person name="Synnott J.M."/>
            <person name="Choo C."/>
            <person name="Paponov I."/>
            <person name="Finkler A."/>
            <person name="Soon Heng Tan C."/>
            <person name="Hutchins A.P."/>
            <person name="Weinmeier T."/>
            <person name="Rattei T."/>
            <person name="Chu J.S."/>
            <person name="Gimenez G."/>
            <person name="Irimia M."/>
            <person name="Rigden D.J."/>
            <person name="Fitzpatrick D.A."/>
            <person name="Lorenzo-Morales J."/>
            <person name="Bateman A."/>
            <person name="Chiu C.H."/>
            <person name="Tang P."/>
            <person name="Hegemann P."/>
            <person name="Fromm H."/>
            <person name="Raoult D."/>
            <person name="Greub G."/>
            <person name="Miranda-Saavedra D."/>
            <person name="Chen N."/>
            <person name="Nash P."/>
            <person name="Ginger M.L."/>
            <person name="Horn M."/>
            <person name="Schaap P."/>
            <person name="Caler L."/>
            <person name="Loftus B."/>
        </authorList>
    </citation>
    <scope>NUCLEOTIDE SEQUENCE [LARGE SCALE GENOMIC DNA]</scope>
    <source>
        <strain evidence="6 7">Neff</strain>
    </source>
</reference>
<dbReference type="EMBL" id="KB008001">
    <property type="protein sequence ID" value="ELR16263.1"/>
    <property type="molecule type" value="Genomic_DNA"/>
</dbReference>
<dbReference type="PRINTS" id="PR00385">
    <property type="entry name" value="P450"/>
</dbReference>
<dbReference type="KEGG" id="acan:ACA1_202250"/>
<evidence type="ECO:0000256" key="5">
    <source>
        <dbReference type="PIRSR" id="PIRSR602401-1"/>
    </source>
</evidence>
<dbReference type="AlphaFoldDB" id="L8GUG5"/>
<dbReference type="GO" id="GO:0020037">
    <property type="term" value="F:heme binding"/>
    <property type="evidence" value="ECO:0007669"/>
    <property type="project" value="InterPro"/>
</dbReference>
<dbReference type="InterPro" id="IPR002401">
    <property type="entry name" value="Cyt_P450_E_grp-I"/>
</dbReference>
<keyword evidence="4 5" id="KW-0408">Iron</keyword>
<dbReference type="GO" id="GO:0005506">
    <property type="term" value="F:iron ion binding"/>
    <property type="evidence" value="ECO:0007669"/>
    <property type="project" value="InterPro"/>
</dbReference>
<dbReference type="GeneID" id="14916956"/>
<accession>L8GUG5</accession>
<dbReference type="PANTHER" id="PTHR24296">
    <property type="entry name" value="CYTOCHROME P450"/>
    <property type="match status" value="1"/>
</dbReference>
<keyword evidence="7" id="KW-1185">Reference proteome</keyword>